<dbReference type="Pfam" id="PF01593">
    <property type="entry name" value="Amino_oxidase"/>
    <property type="match status" value="1"/>
</dbReference>
<dbReference type="EMBL" id="JACHEF010000009">
    <property type="protein sequence ID" value="MBB6413760.1"/>
    <property type="molecule type" value="Genomic_DNA"/>
</dbReference>
<dbReference type="Gene3D" id="3.50.50.60">
    <property type="entry name" value="FAD/NAD(P)-binding domain"/>
    <property type="match status" value="2"/>
</dbReference>
<dbReference type="PANTHER" id="PTHR10668:SF103">
    <property type="entry name" value="PYRIDINE NUCLEOTIDE-DISULFIDE OXIDOREDUCTASE DOMAIN-CONTAINING PROTEIN 2"/>
    <property type="match status" value="1"/>
</dbReference>
<dbReference type="PANTHER" id="PTHR10668">
    <property type="entry name" value="PHYTOENE DEHYDROGENASE"/>
    <property type="match status" value="1"/>
</dbReference>
<feature type="domain" description="Amine oxidase" evidence="4">
    <location>
        <begin position="17"/>
        <end position="321"/>
    </location>
</feature>
<comment type="function">
    <text evidence="1">Probable oxidoreductase that may play a role as regulator of mitochondrial function.</text>
</comment>
<dbReference type="RefSeq" id="WP_184877854.1">
    <property type="nucleotide sequence ID" value="NZ_JACHEF010000009.1"/>
</dbReference>
<dbReference type="Proteomes" id="UP000556329">
    <property type="component" value="Unassembled WGS sequence"/>
</dbReference>
<dbReference type="AlphaFoldDB" id="A0A841PT74"/>
<keyword evidence="6" id="KW-1185">Reference proteome</keyword>
<organism evidence="5 6">
    <name type="scientific">Mesorhizobium sangaii</name>
    <dbReference type="NCBI Taxonomy" id="505389"/>
    <lineage>
        <taxon>Bacteria</taxon>
        <taxon>Pseudomonadati</taxon>
        <taxon>Pseudomonadota</taxon>
        <taxon>Alphaproteobacteria</taxon>
        <taxon>Hyphomicrobiales</taxon>
        <taxon>Phyllobacteriaceae</taxon>
        <taxon>Mesorhizobium</taxon>
    </lineage>
</organism>
<comment type="subunit">
    <text evidence="2">Interacts with COX5B; this interaction may contribute to localize PYROXD2 to the inner face of the inner mitochondrial membrane.</text>
</comment>
<evidence type="ECO:0000313" key="6">
    <source>
        <dbReference type="Proteomes" id="UP000556329"/>
    </source>
</evidence>
<name>A0A841PT74_9HYPH</name>
<evidence type="ECO:0000256" key="3">
    <source>
        <dbReference type="ARBA" id="ARBA00040298"/>
    </source>
</evidence>
<dbReference type="SUPFAM" id="SSF51905">
    <property type="entry name" value="FAD/NAD(P)-binding domain"/>
    <property type="match status" value="1"/>
</dbReference>
<evidence type="ECO:0000256" key="2">
    <source>
        <dbReference type="ARBA" id="ARBA00038825"/>
    </source>
</evidence>
<dbReference type="GO" id="GO:0016491">
    <property type="term" value="F:oxidoreductase activity"/>
    <property type="evidence" value="ECO:0007669"/>
    <property type="project" value="InterPro"/>
</dbReference>
<sequence length="537" mass="58796">MSRTEYDVVIIGGGHNGLTTAGYLSRAGLKTIVLERRGVVGGAAVTEEFYPGFRNSVCSYLAGMLHPNVIRDLELATHGLDLIERTGTTFLPLPDGDAMFIPGDIHGVEREIRRFSKRDAERYRAFEAEIEIAADVIRDTLLETPPNLGGGLGDLLSLMKMGNRFRKLRTSQQETFVKLMTMSIADYLNEWFECDPLKGHLAWDCVVGNMVSPYHPGSAYLLIHHVIGETNGKKGVWGHARGGMGAITQAMARSAEAKGAEIRVNAPVREVIVEKGVARGVTLQDGTSIRARAVAANVGPKLLYLQMIDRSALDSEFVRQIEGWRCRSGTFRMNVALSELPRFNGLDKIGDFVTPLNGGIHMCWSLDHMDRAYDDAKRGGWSQDPLVSMIIPSLCDNSLAPSGSHVASLFCQHFHPNLAGGRTWDQVKEEVADHIVATVNRYAPNFKSSILGRQVLSPLDLEREFGLVGGDIYHGALHLDQLWALRPAAGHAQYRGPLPNLYMCGSGTHPGGGVTGVPGHNAAREIIKDFRKRRLAG</sequence>
<comment type="caution">
    <text evidence="5">The sequence shown here is derived from an EMBL/GenBank/DDBJ whole genome shotgun (WGS) entry which is preliminary data.</text>
</comment>
<reference evidence="5 6" key="1">
    <citation type="submission" date="2020-08" db="EMBL/GenBank/DDBJ databases">
        <title>Genomic Encyclopedia of Type Strains, Phase IV (KMG-IV): sequencing the most valuable type-strain genomes for metagenomic binning, comparative biology and taxonomic classification.</title>
        <authorList>
            <person name="Goeker M."/>
        </authorList>
    </citation>
    <scope>NUCLEOTIDE SEQUENCE [LARGE SCALE GENOMIC DNA]</scope>
    <source>
        <strain evidence="5 6">DSM 100039</strain>
    </source>
</reference>
<evidence type="ECO:0000313" key="5">
    <source>
        <dbReference type="EMBL" id="MBB6413760.1"/>
    </source>
</evidence>
<gene>
    <name evidence="5" type="ORF">HNQ71_006469</name>
</gene>
<dbReference type="InterPro" id="IPR002937">
    <property type="entry name" value="Amino_oxidase"/>
</dbReference>
<accession>A0A841PT74</accession>
<proteinExistence type="predicted"/>
<protein>
    <recommendedName>
        <fullName evidence="3">Pyridine nucleotide-disulfide oxidoreductase domain-containing protein 2</fullName>
    </recommendedName>
</protein>
<dbReference type="InterPro" id="IPR036188">
    <property type="entry name" value="FAD/NAD-bd_sf"/>
</dbReference>
<evidence type="ECO:0000259" key="4">
    <source>
        <dbReference type="Pfam" id="PF01593"/>
    </source>
</evidence>
<evidence type="ECO:0000256" key="1">
    <source>
        <dbReference type="ARBA" id="ARBA00037217"/>
    </source>
</evidence>